<feature type="compositionally biased region" description="Polar residues" evidence="6">
    <location>
        <begin position="247"/>
        <end position="259"/>
    </location>
</feature>
<evidence type="ECO:0000256" key="1">
    <source>
        <dbReference type="ARBA" id="ARBA00004123"/>
    </source>
</evidence>
<reference evidence="7 8" key="1">
    <citation type="submission" date="2017-01" db="EMBL/GenBank/DDBJ databases">
        <title>Draft genome sequence of Diplodia seriata F98.1, a fungal species involved in grapevine trunk diseases.</title>
        <authorList>
            <person name="Robert-Siegwald G."/>
            <person name="Vallet J."/>
            <person name="Abou-Mansour E."/>
            <person name="Xu J."/>
            <person name="Rey P."/>
            <person name="Bertsch C."/>
            <person name="Rego C."/>
            <person name="Larignon P."/>
            <person name="Fontaine F."/>
            <person name="Lebrun M.-H."/>
        </authorList>
    </citation>
    <scope>NUCLEOTIDE SEQUENCE [LARGE SCALE GENOMIC DNA]</scope>
    <source>
        <strain evidence="7 8">F98.1</strain>
    </source>
</reference>
<keyword evidence="3" id="KW-0805">Transcription regulation</keyword>
<dbReference type="GO" id="GO:0000228">
    <property type="term" value="C:nuclear chromosome"/>
    <property type="evidence" value="ECO:0007669"/>
    <property type="project" value="InterPro"/>
</dbReference>
<evidence type="ECO:0000256" key="4">
    <source>
        <dbReference type="ARBA" id="ARBA00023163"/>
    </source>
</evidence>
<comment type="caution">
    <text evidence="7">The sequence shown here is derived from an EMBL/GenBank/DDBJ whole genome shotgun (WGS) entry which is preliminary data.</text>
</comment>
<evidence type="ECO:0000256" key="5">
    <source>
        <dbReference type="ARBA" id="ARBA00023242"/>
    </source>
</evidence>
<evidence type="ECO:0000313" key="7">
    <source>
        <dbReference type="EMBL" id="OMP88251.1"/>
    </source>
</evidence>
<feature type="compositionally biased region" description="Polar residues" evidence="6">
    <location>
        <begin position="39"/>
        <end position="53"/>
    </location>
</feature>
<gene>
    <name evidence="7" type="ORF">BK809_0003008</name>
</gene>
<feature type="region of interest" description="Disordered" evidence="6">
    <location>
        <begin position="247"/>
        <end position="319"/>
    </location>
</feature>
<organism evidence="7 8">
    <name type="scientific">Diplodia seriata</name>
    <dbReference type="NCBI Taxonomy" id="420778"/>
    <lineage>
        <taxon>Eukaryota</taxon>
        <taxon>Fungi</taxon>
        <taxon>Dikarya</taxon>
        <taxon>Ascomycota</taxon>
        <taxon>Pezizomycotina</taxon>
        <taxon>Dothideomycetes</taxon>
        <taxon>Dothideomycetes incertae sedis</taxon>
        <taxon>Botryosphaeriales</taxon>
        <taxon>Botryosphaeriaceae</taxon>
        <taxon>Diplodia</taxon>
    </lineage>
</organism>
<comment type="similarity">
    <text evidence="2">Belongs to the SNF5 family.</text>
</comment>
<name>A0A1S8BL70_9PEZI</name>
<protein>
    <submittedName>
        <fullName evidence="7">Chromatin structure-remodeling complex subunit sfh1</fullName>
    </submittedName>
</protein>
<accession>A0A1S8BL70</accession>
<dbReference type="Pfam" id="PF04855">
    <property type="entry name" value="SNF5"/>
    <property type="match status" value="1"/>
</dbReference>
<sequence>MSSVTAKANPPQAFISSYAPRIRTYGNSMLQPVIPQLTQLPPSRTTKRGTTAINYAEDGYDDDDFEDSEGPRRRPTGLRSLRQQDDPQAKLGQDSAPLGKELTAPVEVQGIWREWMGKPKRALTEKQLQIQTHLPLTLIPIRIDLDIQPFRPEAPLPTPNNARDFGIDESLPAYKQPDVTPAFRLKDAFLWNLHEALTTPDQFAKVFVEELDFPNDRKPIIITQVANQIRQQLEEYAGVAMHPLFHSTNTANGATTAPRSAQPPATPREQSSTPAPASTLAPTPAATATNGTPPITVGPNGNGNSITATATPLPSDDVHNPDDTYRCIISLTINMLNRLYSDKFEWSLLHPPGFAEIFAKQTCADLGLGGEWVPAMTHAIYEAVLRLKKEACENGGLVGYGEVENEAAEGAESGWRYDPEHLADEWEPKVEILSKEEIEKREGDRERQIRRLRRETARFSSTANMSGGMPQSDYFANPDPDERMGRGERSKKKRRFRSLSPPNRDSPDTTGGYGGQGGGLQEWERQNWRCSHCLVHGSAVWAVRDGPNGPRSLCHNCGYLYERDKKLPPWSHNLFIYDVHTRR</sequence>
<evidence type="ECO:0000256" key="3">
    <source>
        <dbReference type="ARBA" id="ARBA00023015"/>
    </source>
</evidence>
<dbReference type="OrthoDB" id="10258327at2759"/>
<feature type="region of interest" description="Disordered" evidence="6">
    <location>
        <begin position="437"/>
        <end position="519"/>
    </location>
</feature>
<feature type="region of interest" description="Disordered" evidence="6">
    <location>
        <begin position="39"/>
        <end position="99"/>
    </location>
</feature>
<feature type="compositionally biased region" description="Polar residues" evidence="6">
    <location>
        <begin position="302"/>
        <end position="312"/>
    </location>
</feature>
<dbReference type="GO" id="GO:0006338">
    <property type="term" value="P:chromatin remodeling"/>
    <property type="evidence" value="ECO:0007669"/>
    <property type="project" value="InterPro"/>
</dbReference>
<dbReference type="AlphaFoldDB" id="A0A1S8BL70"/>
<dbReference type="STRING" id="420778.A0A1S8BL70"/>
<dbReference type="SUPFAM" id="SSF57716">
    <property type="entry name" value="Glucocorticoid receptor-like (DNA-binding domain)"/>
    <property type="match status" value="1"/>
</dbReference>
<evidence type="ECO:0000256" key="2">
    <source>
        <dbReference type="ARBA" id="ARBA00010239"/>
    </source>
</evidence>
<evidence type="ECO:0000256" key="6">
    <source>
        <dbReference type="SAM" id="MobiDB-lite"/>
    </source>
</evidence>
<evidence type="ECO:0000313" key="8">
    <source>
        <dbReference type="Proteomes" id="UP000190776"/>
    </source>
</evidence>
<proteinExistence type="inferred from homology"/>
<feature type="compositionally biased region" description="Acidic residues" evidence="6">
    <location>
        <begin position="58"/>
        <end position="68"/>
    </location>
</feature>
<dbReference type="EMBL" id="MSZU01000075">
    <property type="protein sequence ID" value="OMP88251.1"/>
    <property type="molecule type" value="Genomic_DNA"/>
</dbReference>
<keyword evidence="5" id="KW-0539">Nucleus</keyword>
<dbReference type="PANTHER" id="PTHR10019">
    <property type="entry name" value="SNF5"/>
    <property type="match status" value="1"/>
</dbReference>
<feature type="compositionally biased region" description="Basic and acidic residues" evidence="6">
    <location>
        <begin position="437"/>
        <end position="457"/>
    </location>
</feature>
<dbReference type="InterPro" id="IPR006939">
    <property type="entry name" value="SNF5"/>
</dbReference>
<keyword evidence="4" id="KW-0804">Transcription</keyword>
<comment type="subcellular location">
    <subcellularLocation>
        <location evidence="1">Nucleus</location>
    </subcellularLocation>
</comment>
<dbReference type="Proteomes" id="UP000190776">
    <property type="component" value="Unassembled WGS sequence"/>
</dbReference>
<feature type="compositionally biased region" description="Low complexity" evidence="6">
    <location>
        <begin position="271"/>
        <end position="294"/>
    </location>
</feature>